<dbReference type="EMBL" id="BMKW01000023">
    <property type="protein sequence ID" value="GGJ42626.1"/>
    <property type="molecule type" value="Genomic_DNA"/>
</dbReference>
<dbReference type="Pfam" id="PF08240">
    <property type="entry name" value="ADH_N"/>
    <property type="match status" value="1"/>
</dbReference>
<name>A0A917L6B0_9PROT</name>
<dbReference type="Pfam" id="PF00107">
    <property type="entry name" value="ADH_zinc_N"/>
    <property type="match status" value="1"/>
</dbReference>
<dbReference type="AlphaFoldDB" id="A0A917L6B0"/>
<dbReference type="Proteomes" id="UP000661507">
    <property type="component" value="Unassembled WGS sequence"/>
</dbReference>
<reference evidence="3" key="2">
    <citation type="submission" date="2020-09" db="EMBL/GenBank/DDBJ databases">
        <authorList>
            <person name="Sun Q."/>
            <person name="Zhou Y."/>
        </authorList>
    </citation>
    <scope>NUCLEOTIDE SEQUENCE</scope>
    <source>
        <strain evidence="3">CGMCC 1.3617</strain>
    </source>
</reference>
<organism evidence="3 4">
    <name type="scientific">Neoroseomonas lacus</name>
    <dbReference type="NCBI Taxonomy" id="287609"/>
    <lineage>
        <taxon>Bacteria</taxon>
        <taxon>Pseudomonadati</taxon>
        <taxon>Pseudomonadota</taxon>
        <taxon>Alphaproteobacteria</taxon>
        <taxon>Acetobacterales</taxon>
        <taxon>Acetobacteraceae</taxon>
        <taxon>Neoroseomonas</taxon>
    </lineage>
</organism>
<protein>
    <submittedName>
        <fullName evidence="3">Quinone oxidoreductase</fullName>
    </submittedName>
</protein>
<dbReference type="SUPFAM" id="SSF50129">
    <property type="entry name" value="GroES-like"/>
    <property type="match status" value="1"/>
</dbReference>
<dbReference type="InterPro" id="IPR013149">
    <property type="entry name" value="ADH-like_C"/>
</dbReference>
<dbReference type="CDD" id="cd08253">
    <property type="entry name" value="zeta_crystallin"/>
    <property type="match status" value="1"/>
</dbReference>
<dbReference type="Gene3D" id="3.90.180.10">
    <property type="entry name" value="Medium-chain alcohol dehydrogenases, catalytic domain"/>
    <property type="match status" value="1"/>
</dbReference>
<evidence type="ECO:0000313" key="4">
    <source>
        <dbReference type="Proteomes" id="UP000661507"/>
    </source>
</evidence>
<dbReference type="Gene3D" id="3.40.50.720">
    <property type="entry name" value="NAD(P)-binding Rossmann-like Domain"/>
    <property type="match status" value="1"/>
</dbReference>
<dbReference type="GO" id="GO:0003960">
    <property type="term" value="F:quinone reductase (NADPH) activity"/>
    <property type="evidence" value="ECO:0007669"/>
    <property type="project" value="TreeGrafter"/>
</dbReference>
<dbReference type="InterPro" id="IPR036291">
    <property type="entry name" value="NAD(P)-bd_dom_sf"/>
</dbReference>
<dbReference type="GO" id="GO:0070402">
    <property type="term" value="F:NADPH binding"/>
    <property type="evidence" value="ECO:0007669"/>
    <property type="project" value="TreeGrafter"/>
</dbReference>
<dbReference type="FunFam" id="3.40.50.720:FF:000244">
    <property type="entry name" value="quinone oxidoreductase"/>
    <property type="match status" value="1"/>
</dbReference>
<evidence type="ECO:0000256" key="1">
    <source>
        <dbReference type="ARBA" id="ARBA00022857"/>
    </source>
</evidence>
<feature type="domain" description="Enoyl reductase (ER)" evidence="2">
    <location>
        <begin position="10"/>
        <end position="322"/>
    </location>
</feature>
<dbReference type="SUPFAM" id="SSF51735">
    <property type="entry name" value="NAD(P)-binding Rossmann-fold domains"/>
    <property type="match status" value="1"/>
</dbReference>
<sequence length="324" mass="33414">MKAIRVDAFGGPEVMRLQEVSDPVPGSGEVVIDVRAAGVNPADTYMRSGAYAILPPLPYTPGGDAGGVVAAVGPDVEDFAVGDRVFVGTALSFDLTGCYAEKVKRRASEVLPLPGNVSFAAAAAFGVSYTTAHYALFERGGARSGETVFIHGASGSVGTAAVQLAKRAGLKVIGSAGSARGLALIVEEGADLAVDHSQKGYLDEVKSYTGGRGPELILEMLANVNLAADMDLVAKYGRIIVIGNRGEITVNPRLAMMKELDIRGIALWNATPAQVKPMMQDIMAGVAEGSLRPVIGREMPLADAAAAHVAVLAPGAHGKIVLVP</sequence>
<proteinExistence type="predicted"/>
<dbReference type="InterPro" id="IPR013154">
    <property type="entry name" value="ADH-like_N"/>
</dbReference>
<dbReference type="GO" id="GO:0003730">
    <property type="term" value="F:mRNA 3'-UTR binding"/>
    <property type="evidence" value="ECO:0007669"/>
    <property type="project" value="TreeGrafter"/>
</dbReference>
<evidence type="ECO:0000313" key="3">
    <source>
        <dbReference type="EMBL" id="GGJ42626.1"/>
    </source>
</evidence>
<dbReference type="InterPro" id="IPR020843">
    <property type="entry name" value="ER"/>
</dbReference>
<keyword evidence="1" id="KW-0521">NADP</keyword>
<dbReference type="GO" id="GO:0005829">
    <property type="term" value="C:cytosol"/>
    <property type="evidence" value="ECO:0007669"/>
    <property type="project" value="TreeGrafter"/>
</dbReference>
<dbReference type="PANTHER" id="PTHR44154:SF1">
    <property type="entry name" value="QUINONE OXIDOREDUCTASE"/>
    <property type="match status" value="1"/>
</dbReference>
<dbReference type="InterPro" id="IPR051603">
    <property type="entry name" value="Zinc-ADH_QOR/CCCR"/>
</dbReference>
<dbReference type="SMART" id="SM00829">
    <property type="entry name" value="PKS_ER"/>
    <property type="match status" value="1"/>
</dbReference>
<dbReference type="RefSeq" id="WP_188973439.1">
    <property type="nucleotide sequence ID" value="NZ_BMKW01000023.1"/>
</dbReference>
<accession>A0A917L6B0</accession>
<dbReference type="InterPro" id="IPR011032">
    <property type="entry name" value="GroES-like_sf"/>
</dbReference>
<gene>
    <name evidence="3" type="ORF">GCM10011320_57830</name>
</gene>
<evidence type="ECO:0000259" key="2">
    <source>
        <dbReference type="SMART" id="SM00829"/>
    </source>
</evidence>
<keyword evidence="4" id="KW-1185">Reference proteome</keyword>
<comment type="caution">
    <text evidence="3">The sequence shown here is derived from an EMBL/GenBank/DDBJ whole genome shotgun (WGS) entry which is preliminary data.</text>
</comment>
<reference evidence="3" key="1">
    <citation type="journal article" date="2014" name="Int. J. Syst. Evol. Microbiol.">
        <title>Complete genome sequence of Corynebacterium casei LMG S-19264T (=DSM 44701T), isolated from a smear-ripened cheese.</title>
        <authorList>
            <consortium name="US DOE Joint Genome Institute (JGI-PGF)"/>
            <person name="Walter F."/>
            <person name="Albersmeier A."/>
            <person name="Kalinowski J."/>
            <person name="Ruckert C."/>
        </authorList>
    </citation>
    <scope>NUCLEOTIDE SEQUENCE</scope>
    <source>
        <strain evidence="3">CGMCC 1.3617</strain>
    </source>
</reference>
<dbReference type="PANTHER" id="PTHR44154">
    <property type="entry name" value="QUINONE OXIDOREDUCTASE"/>
    <property type="match status" value="1"/>
</dbReference>